<evidence type="ECO:0000256" key="4">
    <source>
        <dbReference type="ARBA" id="ARBA00010617"/>
    </source>
</evidence>
<dbReference type="Proteomes" id="UP001497382">
    <property type="component" value="Unassembled WGS sequence"/>
</dbReference>
<sequence>MPHHVPICNIYHEFSQKFMTAGQLTNLIIDSVSKAISERRKNPEIKSKNFLQLMLDHREDDGIVAGLSDEEIVANAYLFILGGYESTATSLAYTFYLLVTHPEIQEKLYQEIKKAEDDRYIAVQSLQYLNQVLTESLRLYPPSGMQ</sequence>
<evidence type="ECO:0000256" key="10">
    <source>
        <dbReference type="ARBA" id="ARBA00023004"/>
    </source>
</evidence>
<dbReference type="SUPFAM" id="SSF48264">
    <property type="entry name" value="Cytochrome P450"/>
    <property type="match status" value="1"/>
</dbReference>
<dbReference type="Gene3D" id="1.10.630.10">
    <property type="entry name" value="Cytochrome P450"/>
    <property type="match status" value="1"/>
</dbReference>
<keyword evidence="8" id="KW-0492">Microsome</keyword>
<keyword evidence="6" id="KW-0479">Metal-binding</keyword>
<keyword evidence="14" id="KW-1185">Reference proteome</keyword>
<comment type="cofactor">
    <cofactor evidence="1">
        <name>heme</name>
        <dbReference type="ChEBI" id="CHEBI:30413"/>
    </cofactor>
</comment>
<dbReference type="EMBL" id="CAXIEN010000211">
    <property type="protein sequence ID" value="CAL1286963.1"/>
    <property type="molecule type" value="Genomic_DNA"/>
</dbReference>
<evidence type="ECO:0000256" key="12">
    <source>
        <dbReference type="ARBA" id="ARBA00023136"/>
    </source>
</evidence>
<keyword evidence="7" id="KW-0256">Endoplasmic reticulum</keyword>
<accession>A0AAV2ASI0</accession>
<dbReference type="Pfam" id="PF00067">
    <property type="entry name" value="p450"/>
    <property type="match status" value="1"/>
</dbReference>
<dbReference type="GO" id="GO:0020037">
    <property type="term" value="F:heme binding"/>
    <property type="evidence" value="ECO:0007669"/>
    <property type="project" value="InterPro"/>
</dbReference>
<dbReference type="InterPro" id="IPR001128">
    <property type="entry name" value="Cyt_P450"/>
</dbReference>
<evidence type="ECO:0000313" key="13">
    <source>
        <dbReference type="EMBL" id="CAL1286963.1"/>
    </source>
</evidence>
<comment type="caution">
    <text evidence="13">The sequence shown here is derived from an EMBL/GenBank/DDBJ whole genome shotgun (WGS) entry which is preliminary data.</text>
</comment>
<evidence type="ECO:0008006" key="15">
    <source>
        <dbReference type="Google" id="ProtNLM"/>
    </source>
</evidence>
<evidence type="ECO:0000256" key="7">
    <source>
        <dbReference type="ARBA" id="ARBA00022824"/>
    </source>
</evidence>
<dbReference type="AlphaFoldDB" id="A0AAV2ASI0"/>
<dbReference type="GO" id="GO:0005506">
    <property type="term" value="F:iron ion binding"/>
    <property type="evidence" value="ECO:0007669"/>
    <property type="project" value="InterPro"/>
</dbReference>
<dbReference type="PANTHER" id="PTHR24292">
    <property type="entry name" value="CYTOCHROME P450"/>
    <property type="match status" value="1"/>
</dbReference>
<comment type="subcellular location">
    <subcellularLocation>
        <location evidence="3">Endoplasmic reticulum membrane</location>
        <topology evidence="3">Peripheral membrane protein</topology>
    </subcellularLocation>
    <subcellularLocation>
        <location evidence="2">Microsome membrane</location>
        <topology evidence="2">Peripheral membrane protein</topology>
    </subcellularLocation>
</comment>
<keyword evidence="9" id="KW-0560">Oxidoreductase</keyword>
<evidence type="ECO:0000256" key="3">
    <source>
        <dbReference type="ARBA" id="ARBA00004406"/>
    </source>
</evidence>
<keyword evidence="5" id="KW-0349">Heme</keyword>
<dbReference type="PANTHER" id="PTHR24292:SF54">
    <property type="entry name" value="CYP9F3-RELATED"/>
    <property type="match status" value="1"/>
</dbReference>
<reference evidence="13 14" key="1">
    <citation type="submission" date="2024-04" db="EMBL/GenBank/DDBJ databases">
        <authorList>
            <person name="Rising A."/>
            <person name="Reimegard J."/>
            <person name="Sonavane S."/>
            <person name="Akerstrom W."/>
            <person name="Nylinder S."/>
            <person name="Hedman E."/>
            <person name="Kallberg Y."/>
        </authorList>
    </citation>
    <scope>NUCLEOTIDE SEQUENCE [LARGE SCALE GENOMIC DNA]</scope>
</reference>
<dbReference type="GO" id="GO:0016705">
    <property type="term" value="F:oxidoreductase activity, acting on paired donors, with incorporation or reduction of molecular oxygen"/>
    <property type="evidence" value="ECO:0007669"/>
    <property type="project" value="InterPro"/>
</dbReference>
<gene>
    <name evidence="13" type="ORF">LARSCL_LOCUS14543</name>
</gene>
<evidence type="ECO:0000256" key="2">
    <source>
        <dbReference type="ARBA" id="ARBA00004174"/>
    </source>
</evidence>
<keyword evidence="11" id="KW-0503">Monooxygenase</keyword>
<dbReference type="InterPro" id="IPR036396">
    <property type="entry name" value="Cyt_P450_sf"/>
</dbReference>
<evidence type="ECO:0000256" key="11">
    <source>
        <dbReference type="ARBA" id="ARBA00023033"/>
    </source>
</evidence>
<evidence type="ECO:0000313" key="14">
    <source>
        <dbReference type="Proteomes" id="UP001497382"/>
    </source>
</evidence>
<comment type="similarity">
    <text evidence="4">Belongs to the cytochrome P450 family.</text>
</comment>
<dbReference type="PRINTS" id="PR00385">
    <property type="entry name" value="P450"/>
</dbReference>
<dbReference type="InterPro" id="IPR050476">
    <property type="entry name" value="Insect_CytP450_Detox"/>
</dbReference>
<protein>
    <recommendedName>
        <fullName evidence="15">Cytochrome P450</fullName>
    </recommendedName>
</protein>
<evidence type="ECO:0000256" key="1">
    <source>
        <dbReference type="ARBA" id="ARBA00001971"/>
    </source>
</evidence>
<name>A0AAV2ASI0_9ARAC</name>
<proteinExistence type="inferred from homology"/>
<evidence type="ECO:0000256" key="9">
    <source>
        <dbReference type="ARBA" id="ARBA00023002"/>
    </source>
</evidence>
<dbReference type="GO" id="GO:0005789">
    <property type="term" value="C:endoplasmic reticulum membrane"/>
    <property type="evidence" value="ECO:0007669"/>
    <property type="project" value="UniProtKB-SubCell"/>
</dbReference>
<evidence type="ECO:0000256" key="8">
    <source>
        <dbReference type="ARBA" id="ARBA00022848"/>
    </source>
</evidence>
<evidence type="ECO:0000256" key="6">
    <source>
        <dbReference type="ARBA" id="ARBA00022723"/>
    </source>
</evidence>
<evidence type="ECO:0000256" key="5">
    <source>
        <dbReference type="ARBA" id="ARBA00022617"/>
    </source>
</evidence>
<organism evidence="13 14">
    <name type="scientific">Larinioides sclopetarius</name>
    <dbReference type="NCBI Taxonomy" id="280406"/>
    <lineage>
        <taxon>Eukaryota</taxon>
        <taxon>Metazoa</taxon>
        <taxon>Ecdysozoa</taxon>
        <taxon>Arthropoda</taxon>
        <taxon>Chelicerata</taxon>
        <taxon>Arachnida</taxon>
        <taxon>Araneae</taxon>
        <taxon>Araneomorphae</taxon>
        <taxon>Entelegynae</taxon>
        <taxon>Araneoidea</taxon>
        <taxon>Araneidae</taxon>
        <taxon>Larinioides</taxon>
    </lineage>
</organism>
<keyword evidence="12" id="KW-0472">Membrane</keyword>
<dbReference type="GO" id="GO:0004497">
    <property type="term" value="F:monooxygenase activity"/>
    <property type="evidence" value="ECO:0007669"/>
    <property type="project" value="UniProtKB-KW"/>
</dbReference>
<keyword evidence="10" id="KW-0408">Iron</keyword>